<dbReference type="EMBL" id="PJQY01000231">
    <property type="protein sequence ID" value="PQQ15339.1"/>
    <property type="molecule type" value="Genomic_DNA"/>
</dbReference>
<sequence length="95" mass="11209">MFCAENSWTYKIRQAREHKYVRFRNISSDDPQRDSAQGKLNAVSLMMIRGNGVITEEEEAINEIKSIIKSKRRELLFCRRRVAEFQGLARIWFGI</sequence>
<organism evidence="1 2">
    <name type="scientific">Prunus yedoensis var. nudiflora</name>
    <dbReference type="NCBI Taxonomy" id="2094558"/>
    <lineage>
        <taxon>Eukaryota</taxon>
        <taxon>Viridiplantae</taxon>
        <taxon>Streptophyta</taxon>
        <taxon>Embryophyta</taxon>
        <taxon>Tracheophyta</taxon>
        <taxon>Spermatophyta</taxon>
        <taxon>Magnoliopsida</taxon>
        <taxon>eudicotyledons</taxon>
        <taxon>Gunneridae</taxon>
        <taxon>Pentapetalae</taxon>
        <taxon>rosids</taxon>
        <taxon>fabids</taxon>
        <taxon>Rosales</taxon>
        <taxon>Rosaceae</taxon>
        <taxon>Amygdaloideae</taxon>
        <taxon>Amygdaleae</taxon>
        <taxon>Prunus</taxon>
    </lineage>
</organism>
<keyword evidence="2" id="KW-1185">Reference proteome</keyword>
<name>A0A314Z7R4_PRUYE</name>
<evidence type="ECO:0000313" key="1">
    <source>
        <dbReference type="EMBL" id="PQQ15339.1"/>
    </source>
</evidence>
<dbReference type="AlphaFoldDB" id="A0A314Z7R4"/>
<protein>
    <submittedName>
        <fullName evidence="1">Ent-kaur-16-ene synthase chloroplastic-like</fullName>
    </submittedName>
</protein>
<evidence type="ECO:0000313" key="2">
    <source>
        <dbReference type="Proteomes" id="UP000250321"/>
    </source>
</evidence>
<dbReference type="Proteomes" id="UP000250321">
    <property type="component" value="Unassembled WGS sequence"/>
</dbReference>
<comment type="caution">
    <text evidence="1">The sequence shown here is derived from an EMBL/GenBank/DDBJ whole genome shotgun (WGS) entry which is preliminary data.</text>
</comment>
<proteinExistence type="predicted"/>
<gene>
    <name evidence="1" type="ORF">Pyn_40708</name>
</gene>
<reference evidence="1 2" key="1">
    <citation type="submission" date="2018-02" db="EMBL/GenBank/DDBJ databases">
        <title>Draft genome of wild Prunus yedoensis var. nudiflora.</title>
        <authorList>
            <person name="Baek S."/>
            <person name="Kim J.-H."/>
            <person name="Choi K."/>
            <person name="Kim G.-B."/>
            <person name="Cho A."/>
            <person name="Jang H."/>
            <person name="Shin C.-H."/>
            <person name="Yu H.-J."/>
            <person name="Mun J.-H."/>
        </authorList>
    </citation>
    <scope>NUCLEOTIDE SEQUENCE [LARGE SCALE GENOMIC DNA]</scope>
    <source>
        <strain evidence="2">cv. Jeju island</strain>
        <tissue evidence="1">Leaf</tissue>
    </source>
</reference>
<accession>A0A314Z7R4</accession>